<keyword evidence="1" id="KW-0001">2Fe-2S</keyword>
<dbReference type="InterPro" id="IPR001041">
    <property type="entry name" value="2Fe-2S_ferredoxin-type"/>
</dbReference>
<dbReference type="GO" id="GO:0016491">
    <property type="term" value="F:oxidoreductase activity"/>
    <property type="evidence" value="ECO:0007669"/>
    <property type="project" value="UniProtKB-KW"/>
</dbReference>
<dbReference type="PANTHER" id="PTHR44379">
    <property type="entry name" value="OXIDOREDUCTASE WITH IRON-SULFUR SUBUNIT"/>
    <property type="match status" value="1"/>
</dbReference>
<dbReference type="RefSeq" id="WP_200357125.1">
    <property type="nucleotide sequence ID" value="NZ_JAENIL010000037.1"/>
</dbReference>
<keyword evidence="2" id="KW-0479">Metal-binding</keyword>
<feature type="domain" description="2Fe-2S ferredoxin-type" evidence="6">
    <location>
        <begin position="2"/>
        <end position="78"/>
    </location>
</feature>
<proteinExistence type="predicted"/>
<evidence type="ECO:0000259" key="6">
    <source>
        <dbReference type="PROSITE" id="PS51085"/>
    </source>
</evidence>
<dbReference type="AlphaFoldDB" id="A0A934S4L5"/>
<dbReference type="InterPro" id="IPR036884">
    <property type="entry name" value="2Fe-2S-bd_dom_sf"/>
</dbReference>
<keyword evidence="3" id="KW-0560">Oxidoreductase</keyword>
<protein>
    <submittedName>
        <fullName evidence="7">(2Fe-2S)-binding protein</fullName>
    </submittedName>
</protein>
<evidence type="ECO:0000313" key="7">
    <source>
        <dbReference type="EMBL" id="MBK1878913.1"/>
    </source>
</evidence>
<evidence type="ECO:0000313" key="8">
    <source>
        <dbReference type="Proteomes" id="UP000617628"/>
    </source>
</evidence>
<dbReference type="InterPro" id="IPR036010">
    <property type="entry name" value="2Fe-2S_ferredoxin-like_sf"/>
</dbReference>
<dbReference type="FunFam" id="3.10.20.30:FF:000020">
    <property type="entry name" value="Xanthine dehydrogenase iron-sulfur subunit"/>
    <property type="match status" value="1"/>
</dbReference>
<organism evidence="7 8">
    <name type="scientific">Pelagicoccus mobilis</name>
    <dbReference type="NCBI Taxonomy" id="415221"/>
    <lineage>
        <taxon>Bacteria</taxon>
        <taxon>Pseudomonadati</taxon>
        <taxon>Verrucomicrobiota</taxon>
        <taxon>Opitutia</taxon>
        <taxon>Puniceicoccales</taxon>
        <taxon>Pelagicoccaceae</taxon>
        <taxon>Pelagicoccus</taxon>
    </lineage>
</organism>
<name>A0A934S4L5_9BACT</name>
<reference evidence="7" key="1">
    <citation type="submission" date="2021-01" db="EMBL/GenBank/DDBJ databases">
        <title>Modified the classification status of verrucomicrobia.</title>
        <authorList>
            <person name="Feng X."/>
        </authorList>
    </citation>
    <scope>NUCLEOTIDE SEQUENCE</scope>
    <source>
        <strain evidence="7">KCTC 13126</strain>
    </source>
</reference>
<dbReference type="GO" id="GO:0051537">
    <property type="term" value="F:2 iron, 2 sulfur cluster binding"/>
    <property type="evidence" value="ECO:0007669"/>
    <property type="project" value="UniProtKB-KW"/>
</dbReference>
<dbReference type="CDD" id="cd00207">
    <property type="entry name" value="fer2"/>
    <property type="match status" value="1"/>
</dbReference>
<gene>
    <name evidence="7" type="ORF">JIN87_18665</name>
</gene>
<dbReference type="Gene3D" id="1.10.150.120">
    <property type="entry name" value="[2Fe-2S]-binding domain"/>
    <property type="match status" value="1"/>
</dbReference>
<dbReference type="PROSITE" id="PS51085">
    <property type="entry name" value="2FE2S_FER_2"/>
    <property type="match status" value="1"/>
</dbReference>
<dbReference type="GO" id="GO:0046872">
    <property type="term" value="F:metal ion binding"/>
    <property type="evidence" value="ECO:0007669"/>
    <property type="project" value="UniProtKB-KW"/>
</dbReference>
<dbReference type="PANTHER" id="PTHR44379:SF2">
    <property type="entry name" value="BLR6218 PROTEIN"/>
    <property type="match status" value="1"/>
</dbReference>
<dbReference type="SUPFAM" id="SSF47741">
    <property type="entry name" value="CO dehydrogenase ISP C-domain like"/>
    <property type="match status" value="1"/>
</dbReference>
<evidence type="ECO:0000256" key="4">
    <source>
        <dbReference type="ARBA" id="ARBA00023004"/>
    </source>
</evidence>
<dbReference type="Proteomes" id="UP000617628">
    <property type="component" value="Unassembled WGS sequence"/>
</dbReference>
<sequence>MSQITLTINGESHTLDVPPDMPLLWALRDKLNLTGTKYSCGKGLCGTCTVLMNGNAMRSCTFPASGAVGMEITTIEGLDSEAQHPVQRAWQEVDVPQCGYCQGGQIMTTVSLLSRVENPDDEQIDAALNGNLCRCGTYKRIRKAVKLAAEYTSADKKGGSQ</sequence>
<keyword evidence="8" id="KW-1185">Reference proteome</keyword>
<dbReference type="InterPro" id="IPR002888">
    <property type="entry name" value="2Fe-2S-bd"/>
</dbReference>
<evidence type="ECO:0000256" key="3">
    <source>
        <dbReference type="ARBA" id="ARBA00023002"/>
    </source>
</evidence>
<keyword evidence="5" id="KW-0411">Iron-sulfur</keyword>
<accession>A0A934S4L5</accession>
<dbReference type="EMBL" id="JAENIL010000037">
    <property type="protein sequence ID" value="MBK1878913.1"/>
    <property type="molecule type" value="Genomic_DNA"/>
</dbReference>
<dbReference type="Pfam" id="PF01799">
    <property type="entry name" value="Fer2_2"/>
    <property type="match status" value="1"/>
</dbReference>
<evidence type="ECO:0000256" key="2">
    <source>
        <dbReference type="ARBA" id="ARBA00022723"/>
    </source>
</evidence>
<dbReference type="Pfam" id="PF00111">
    <property type="entry name" value="Fer2"/>
    <property type="match status" value="1"/>
</dbReference>
<dbReference type="InterPro" id="IPR012675">
    <property type="entry name" value="Beta-grasp_dom_sf"/>
</dbReference>
<comment type="caution">
    <text evidence="7">The sequence shown here is derived from an EMBL/GenBank/DDBJ whole genome shotgun (WGS) entry which is preliminary data.</text>
</comment>
<dbReference type="InterPro" id="IPR006058">
    <property type="entry name" value="2Fe2S_fd_BS"/>
</dbReference>
<evidence type="ECO:0000256" key="5">
    <source>
        <dbReference type="ARBA" id="ARBA00023014"/>
    </source>
</evidence>
<dbReference type="SUPFAM" id="SSF54292">
    <property type="entry name" value="2Fe-2S ferredoxin-like"/>
    <property type="match status" value="1"/>
</dbReference>
<dbReference type="InterPro" id="IPR051452">
    <property type="entry name" value="Diverse_Oxidoreductases"/>
</dbReference>
<dbReference type="PROSITE" id="PS00197">
    <property type="entry name" value="2FE2S_FER_1"/>
    <property type="match status" value="1"/>
</dbReference>
<keyword evidence="4" id="KW-0408">Iron</keyword>
<dbReference type="Gene3D" id="3.10.20.30">
    <property type="match status" value="1"/>
</dbReference>
<evidence type="ECO:0000256" key="1">
    <source>
        <dbReference type="ARBA" id="ARBA00022714"/>
    </source>
</evidence>